<sequence length="275" mass="31690">MQTLMLIFVFLLSPGLAEDTVAEDIGPHQLERLVGLLTARECEELISVLSHVEESIFQRLDRLSPERNQLQLHSRRPRNTDQETPCRSALKDWLQTHGRQIYYDRLSRALQQIGRTDIAIEVGKNINQDKNLAMQRHVEGYHEFVNKMAAQQEKDQSDVEDKDSHEEVLQYSAKQAKGLKWKDVDLEVKRHPAPPSQRQLQDTVWHLLYGLFLGFAGALLMSVSVLLISIYVSHGNKTNYKTSHHHRPLLGLETSSSKHRQRPKDTQDESETLPY</sequence>
<evidence type="ECO:0000259" key="4">
    <source>
        <dbReference type="PROSITE" id="PS50017"/>
    </source>
</evidence>
<organism evidence="5 6">
    <name type="scientific">Triplophysa rosa</name>
    <name type="common">Cave loach</name>
    <dbReference type="NCBI Taxonomy" id="992332"/>
    <lineage>
        <taxon>Eukaryota</taxon>
        <taxon>Metazoa</taxon>
        <taxon>Chordata</taxon>
        <taxon>Craniata</taxon>
        <taxon>Vertebrata</taxon>
        <taxon>Euteleostomi</taxon>
        <taxon>Actinopterygii</taxon>
        <taxon>Neopterygii</taxon>
        <taxon>Teleostei</taxon>
        <taxon>Ostariophysi</taxon>
        <taxon>Cypriniformes</taxon>
        <taxon>Nemacheilidae</taxon>
        <taxon>Triplophysa</taxon>
    </lineage>
</organism>
<feature type="region of interest" description="Disordered" evidence="1">
    <location>
        <begin position="242"/>
        <end position="275"/>
    </location>
</feature>
<keyword evidence="3" id="KW-0732">Signal</keyword>
<dbReference type="InterPro" id="IPR011029">
    <property type="entry name" value="DEATH-like_dom_sf"/>
</dbReference>
<proteinExistence type="predicted"/>
<name>A0A9W7TD46_TRIRA</name>
<feature type="signal peptide" evidence="3">
    <location>
        <begin position="1"/>
        <end position="17"/>
    </location>
</feature>
<protein>
    <recommendedName>
        <fullName evidence="4">Death domain-containing protein</fullName>
    </recommendedName>
</protein>
<feature type="domain" description="Death" evidence="4">
    <location>
        <begin position="71"/>
        <end position="126"/>
    </location>
</feature>
<reference evidence="5" key="1">
    <citation type="submission" date="2021-02" db="EMBL/GenBank/DDBJ databases">
        <title>Comparative genomics reveals that relaxation of natural selection precedes convergent phenotypic evolution of cavefish.</title>
        <authorList>
            <person name="Peng Z."/>
        </authorList>
    </citation>
    <scope>NUCLEOTIDE SEQUENCE</scope>
    <source>
        <tissue evidence="5">Muscle</tissue>
    </source>
</reference>
<evidence type="ECO:0000313" key="5">
    <source>
        <dbReference type="EMBL" id="KAI7794331.1"/>
    </source>
</evidence>
<keyword evidence="2" id="KW-0472">Membrane</keyword>
<dbReference type="InterPro" id="IPR000488">
    <property type="entry name" value="Death_dom"/>
</dbReference>
<evidence type="ECO:0000256" key="2">
    <source>
        <dbReference type="SAM" id="Phobius"/>
    </source>
</evidence>
<feature type="chain" id="PRO_5040906048" description="Death domain-containing protein" evidence="3">
    <location>
        <begin position="18"/>
        <end position="275"/>
    </location>
</feature>
<accession>A0A9W7TD46</accession>
<evidence type="ECO:0000256" key="3">
    <source>
        <dbReference type="SAM" id="SignalP"/>
    </source>
</evidence>
<dbReference type="AlphaFoldDB" id="A0A9W7TD46"/>
<dbReference type="SUPFAM" id="SSF47986">
    <property type="entry name" value="DEATH domain"/>
    <property type="match status" value="1"/>
</dbReference>
<dbReference type="CDD" id="cd01670">
    <property type="entry name" value="Death"/>
    <property type="match status" value="1"/>
</dbReference>
<dbReference type="PROSITE" id="PS50017">
    <property type="entry name" value="DEATH_DOMAIN"/>
    <property type="match status" value="1"/>
</dbReference>
<keyword evidence="2" id="KW-0812">Transmembrane</keyword>
<gene>
    <name evidence="5" type="ORF">IRJ41_014984</name>
</gene>
<evidence type="ECO:0000313" key="6">
    <source>
        <dbReference type="Proteomes" id="UP001059041"/>
    </source>
</evidence>
<comment type="caution">
    <text evidence="5">The sequence shown here is derived from an EMBL/GenBank/DDBJ whole genome shotgun (WGS) entry which is preliminary data.</text>
</comment>
<dbReference type="Proteomes" id="UP001059041">
    <property type="component" value="Linkage Group LG21"/>
</dbReference>
<evidence type="ECO:0000256" key="1">
    <source>
        <dbReference type="SAM" id="MobiDB-lite"/>
    </source>
</evidence>
<dbReference type="Pfam" id="PF00531">
    <property type="entry name" value="Death"/>
    <property type="match status" value="1"/>
</dbReference>
<dbReference type="EMBL" id="JAFHDT010000021">
    <property type="protein sequence ID" value="KAI7794331.1"/>
    <property type="molecule type" value="Genomic_DNA"/>
</dbReference>
<dbReference type="GO" id="GO:0007165">
    <property type="term" value="P:signal transduction"/>
    <property type="evidence" value="ECO:0007669"/>
    <property type="project" value="InterPro"/>
</dbReference>
<dbReference type="OrthoDB" id="9049812at2759"/>
<keyword evidence="6" id="KW-1185">Reference proteome</keyword>
<dbReference type="Gene3D" id="1.10.533.10">
    <property type="entry name" value="Death Domain, Fas"/>
    <property type="match status" value="1"/>
</dbReference>
<keyword evidence="2" id="KW-1133">Transmembrane helix</keyword>
<feature type="transmembrane region" description="Helical" evidence="2">
    <location>
        <begin position="207"/>
        <end position="232"/>
    </location>
</feature>